<dbReference type="Pfam" id="PF13185">
    <property type="entry name" value="GAF_2"/>
    <property type="match status" value="1"/>
</dbReference>
<dbReference type="InterPro" id="IPR000014">
    <property type="entry name" value="PAS"/>
</dbReference>
<dbReference type="InterPro" id="IPR013656">
    <property type="entry name" value="PAS_4"/>
</dbReference>
<dbReference type="SUPFAM" id="SSF55781">
    <property type="entry name" value="GAF domain-like"/>
    <property type="match status" value="2"/>
</dbReference>
<dbReference type="PROSITE" id="PS50112">
    <property type="entry name" value="PAS"/>
    <property type="match status" value="1"/>
</dbReference>
<keyword evidence="2" id="KW-0808">Transferase</keyword>
<protein>
    <submittedName>
        <fullName evidence="2">Sporulation kinase E</fullName>
        <ecNumber evidence="2">2.7.13.3</ecNumber>
    </submittedName>
</protein>
<dbReference type="Proteomes" id="UP000182811">
    <property type="component" value="Unassembled WGS sequence"/>
</dbReference>
<evidence type="ECO:0000313" key="2">
    <source>
        <dbReference type="EMBL" id="OIQ58498.1"/>
    </source>
</evidence>
<dbReference type="EMBL" id="MDDC01000014">
    <property type="protein sequence ID" value="OIQ58498.1"/>
    <property type="molecule type" value="Genomic_DNA"/>
</dbReference>
<evidence type="ECO:0000313" key="3">
    <source>
        <dbReference type="Proteomes" id="UP000182811"/>
    </source>
</evidence>
<dbReference type="InterPro" id="IPR029016">
    <property type="entry name" value="GAF-like_dom_sf"/>
</dbReference>
<name>A0A1J5NI23_NEOTH</name>
<dbReference type="InterPro" id="IPR052155">
    <property type="entry name" value="Biofilm_reg_signaling"/>
</dbReference>
<evidence type="ECO:0000259" key="1">
    <source>
        <dbReference type="PROSITE" id="PS50112"/>
    </source>
</evidence>
<keyword evidence="2" id="KW-0418">Kinase</keyword>
<dbReference type="SUPFAM" id="SSF55785">
    <property type="entry name" value="PYP-like sensor domain (PAS domain)"/>
    <property type="match status" value="2"/>
</dbReference>
<dbReference type="CDD" id="cd00130">
    <property type="entry name" value="PAS"/>
    <property type="match status" value="1"/>
</dbReference>
<dbReference type="AlphaFoldDB" id="A0A1J5NI23"/>
<feature type="domain" description="PAS" evidence="1">
    <location>
        <begin position="514"/>
        <end position="569"/>
    </location>
</feature>
<dbReference type="SMART" id="SM00065">
    <property type="entry name" value="GAF"/>
    <property type="match status" value="2"/>
</dbReference>
<dbReference type="Gene3D" id="3.30.450.20">
    <property type="entry name" value="PAS domain"/>
    <property type="match status" value="2"/>
</dbReference>
<proteinExistence type="predicted"/>
<sequence length="659" mass="73194">MDGYYRYKLAVKHGLKFEVCVPALVAGCRKGHLVTRNHGDESVESLNEKKNLPDASRAATAAADNAVEPPTELLALLETSLDRVLRALGLKMGTIWLHSYRMTRGLPQEVVDIEKVAAYTGLSIPHVQAVPDWQKIEETHPELAPLAGVMERMGIRASIAVFLQQEGRTGGLVVAAPQPRAWAGTEIALVETVAHLLEMAIKTLGAQEKRRESVQRYRYLFDNIGSGVAVYEAVDDGEDFIFKDFNRAAELIEGVRKEELLGCRVTEVFPGFGESGLLEVFRRVWRTGKPEHYPAARYRDICREGWREYYVYKLPSGEIVAVYNDVTERKQMEEEIRRVNRALKVLSKCNEALVRVAEKVTLLKEICRLLVEEGGYRLAWVGFAEQDAAQTVRPVAQSGFEEGYLEMVTITLDDSETGHGPTSTAIRTGQPAVVRNILTDPAYAPWRGEATRRGYASSIALPLTDGGETFGALNIYASEPNAFAPHEIELLCKLANNLAFGIKALRTLNALRESEAKYRNLVEQASDGIFLADVQGRLVDVNPSGCALIGYTRNEVLKLSLQDLIPPEDLAAQPVHFDDIRDGKTILIKRRLRCKDGSVVPVEISAKVLDNGLLQGIVRDVTEHKRMEEEIGRQVARAEALLRIASRLNAQLEMDVSVK</sequence>
<dbReference type="EC" id="2.7.13.3" evidence="2"/>
<comment type="caution">
    <text evidence="2">The sequence shown here is derived from an EMBL/GenBank/DDBJ whole genome shotgun (WGS) entry which is preliminary data.</text>
</comment>
<dbReference type="Pfam" id="PF01590">
    <property type="entry name" value="GAF"/>
    <property type="match status" value="1"/>
</dbReference>
<gene>
    <name evidence="2" type="primary">kinE</name>
    <name evidence="2" type="ORF">MOTE_18680</name>
</gene>
<dbReference type="InterPro" id="IPR003018">
    <property type="entry name" value="GAF"/>
</dbReference>
<dbReference type="PANTHER" id="PTHR44757">
    <property type="entry name" value="DIGUANYLATE CYCLASE DGCP"/>
    <property type="match status" value="1"/>
</dbReference>
<dbReference type="Pfam" id="PF08448">
    <property type="entry name" value="PAS_4"/>
    <property type="match status" value="1"/>
</dbReference>
<organism evidence="2 3">
    <name type="scientific">Neomoorella thermoacetica</name>
    <name type="common">Clostridium thermoaceticum</name>
    <dbReference type="NCBI Taxonomy" id="1525"/>
    <lineage>
        <taxon>Bacteria</taxon>
        <taxon>Bacillati</taxon>
        <taxon>Bacillota</taxon>
        <taxon>Clostridia</taxon>
        <taxon>Neomoorellales</taxon>
        <taxon>Neomoorellaceae</taxon>
        <taxon>Neomoorella</taxon>
    </lineage>
</organism>
<dbReference type="PANTHER" id="PTHR44757:SF2">
    <property type="entry name" value="BIOFILM ARCHITECTURE MAINTENANCE PROTEIN MBAA"/>
    <property type="match status" value="1"/>
</dbReference>
<dbReference type="NCBIfam" id="TIGR00229">
    <property type="entry name" value="sensory_box"/>
    <property type="match status" value="2"/>
</dbReference>
<dbReference type="Gene3D" id="3.30.450.40">
    <property type="match status" value="2"/>
</dbReference>
<dbReference type="Pfam" id="PF13426">
    <property type="entry name" value="PAS_9"/>
    <property type="match status" value="1"/>
</dbReference>
<dbReference type="SMART" id="SM00091">
    <property type="entry name" value="PAS"/>
    <property type="match status" value="2"/>
</dbReference>
<accession>A0A1J5NI23</accession>
<dbReference type="InterPro" id="IPR035965">
    <property type="entry name" value="PAS-like_dom_sf"/>
</dbReference>
<dbReference type="OrthoDB" id="9784397at2"/>
<dbReference type="GO" id="GO:0004673">
    <property type="term" value="F:protein histidine kinase activity"/>
    <property type="evidence" value="ECO:0007669"/>
    <property type="project" value="UniProtKB-EC"/>
</dbReference>
<reference evidence="2 3" key="1">
    <citation type="submission" date="2016-08" db="EMBL/GenBank/DDBJ databases">
        <title>Genome-based comparison of Moorella thermoacetic strains.</title>
        <authorList>
            <person name="Poehlein A."/>
            <person name="Bengelsdorf F.R."/>
            <person name="Esser C."/>
            <person name="Duerre P."/>
            <person name="Daniel R."/>
        </authorList>
    </citation>
    <scope>NUCLEOTIDE SEQUENCE [LARGE SCALE GENOMIC DNA]</scope>
    <source>
        <strain evidence="2 3">DSM 21394</strain>
    </source>
</reference>